<dbReference type="GO" id="GO:0006779">
    <property type="term" value="P:porphyrin-containing compound biosynthetic process"/>
    <property type="evidence" value="ECO:0007669"/>
    <property type="project" value="InterPro"/>
</dbReference>
<organism evidence="12 13">
    <name type="scientific">Velamenicoccus archaeovorus</name>
    <dbReference type="NCBI Taxonomy" id="1930593"/>
    <lineage>
        <taxon>Bacteria</taxon>
        <taxon>Pseudomonadati</taxon>
        <taxon>Candidatus Omnitrophota</taxon>
        <taxon>Candidatus Velamenicoccus</taxon>
    </lineage>
</organism>
<dbReference type="GO" id="GO:0004109">
    <property type="term" value="F:coproporphyrinogen oxidase activity"/>
    <property type="evidence" value="ECO:0007669"/>
    <property type="project" value="InterPro"/>
</dbReference>
<evidence type="ECO:0000256" key="6">
    <source>
        <dbReference type="ARBA" id="ARBA00022723"/>
    </source>
</evidence>
<dbReference type="RefSeq" id="WP_128699119.1">
    <property type="nucleotide sequence ID" value="NZ_CP019384.1"/>
</dbReference>
<dbReference type="EMBL" id="CP019384">
    <property type="protein sequence ID" value="QAT16481.1"/>
    <property type="molecule type" value="Genomic_DNA"/>
</dbReference>
<dbReference type="CDD" id="cd01335">
    <property type="entry name" value="Radical_SAM"/>
    <property type="match status" value="1"/>
</dbReference>
<dbReference type="GO" id="GO:0005737">
    <property type="term" value="C:cytoplasm"/>
    <property type="evidence" value="ECO:0007669"/>
    <property type="project" value="UniProtKB-SubCell"/>
</dbReference>
<evidence type="ECO:0000259" key="11">
    <source>
        <dbReference type="PROSITE" id="PS51918"/>
    </source>
</evidence>
<gene>
    <name evidence="12" type="ORF">BU251_01425</name>
</gene>
<dbReference type="GO" id="GO:0051539">
    <property type="term" value="F:4 iron, 4 sulfur cluster binding"/>
    <property type="evidence" value="ECO:0007669"/>
    <property type="project" value="UniProtKB-UniRule"/>
</dbReference>
<evidence type="ECO:0000256" key="3">
    <source>
        <dbReference type="ARBA" id="ARBA00017228"/>
    </source>
</evidence>
<name>A0A410P305_VELA1</name>
<proteinExistence type="inferred from homology"/>
<sequence>MDLSLYIHIPFCKSKCFYCSFASYPGQEDMIDAYLDMLEQEAASYDRPPCSTVYIGGGTPTYLSAMQLERVLGIVRDYFSRDEGSEFTVEANPATFDRAKAKLLLHSGVNRVSLGVQSLHDDTLRWLGRPHTAAEALESYQLLRDAGFKNINLDFIYALPHETQDQVKADLEAIEALGSEHISLYALSIEEGTDLSHRQIQPLEPDRQADDYRMVVLFLKACGYAQYEVSNFARAGYLCEHNMHYWRGGDYIGLGASAHSHILGHRFWNAAAVSEYVSLMKTKGLARAGEERLTPQQRLCETFLIGLRMCEGVWLEGLEQKFGVMLEERQKALVRQFIEEGLLEEYAGVVRTTLQGMLVLDEMCAQLC</sequence>
<keyword evidence="8 10" id="KW-0411">Iron-sulfur</keyword>
<keyword evidence="13" id="KW-1185">Reference proteome</keyword>
<evidence type="ECO:0000256" key="9">
    <source>
        <dbReference type="ARBA" id="ARBA00023186"/>
    </source>
</evidence>
<dbReference type="SUPFAM" id="SSF102114">
    <property type="entry name" value="Radical SAM enzymes"/>
    <property type="match status" value="1"/>
</dbReference>
<dbReference type="InterPro" id="IPR010723">
    <property type="entry name" value="HemN_C"/>
</dbReference>
<reference evidence="12 13" key="1">
    <citation type="submission" date="2017-01" db="EMBL/GenBank/DDBJ databases">
        <title>First insights into the biology of 'candidatus Vampirococcus archaeovorus'.</title>
        <authorList>
            <person name="Kizina J."/>
            <person name="Jordan S."/>
            <person name="Stueber K."/>
            <person name="Reinhardt R."/>
            <person name="Harder J."/>
        </authorList>
    </citation>
    <scope>NUCLEOTIDE SEQUENCE [LARGE SCALE GENOMIC DNA]</scope>
    <source>
        <strain evidence="12 13">LiM</strain>
    </source>
</reference>
<keyword evidence="5 10" id="KW-0949">S-adenosyl-L-methionine</keyword>
<comment type="cofactor">
    <cofactor evidence="1">
        <name>[4Fe-4S] cluster</name>
        <dbReference type="ChEBI" id="CHEBI:49883"/>
    </cofactor>
</comment>
<evidence type="ECO:0000256" key="7">
    <source>
        <dbReference type="ARBA" id="ARBA00023004"/>
    </source>
</evidence>
<accession>A0A410P305</accession>
<dbReference type="SMART" id="SM00729">
    <property type="entry name" value="Elp3"/>
    <property type="match status" value="1"/>
</dbReference>
<dbReference type="OrthoDB" id="9808022at2"/>
<dbReference type="InterPro" id="IPR034505">
    <property type="entry name" value="Coproporphyrinogen-III_oxidase"/>
</dbReference>
<dbReference type="SFLD" id="SFLDG01082">
    <property type="entry name" value="B12-binding_domain_containing"/>
    <property type="match status" value="1"/>
</dbReference>
<dbReference type="InterPro" id="IPR013785">
    <property type="entry name" value="Aldolase_TIM"/>
</dbReference>
<dbReference type="NCBIfam" id="TIGR00539">
    <property type="entry name" value="hemN_rel"/>
    <property type="match status" value="1"/>
</dbReference>
<keyword evidence="10" id="KW-0004">4Fe-4S</keyword>
<evidence type="ECO:0000256" key="10">
    <source>
        <dbReference type="RuleBase" id="RU364116"/>
    </source>
</evidence>
<comment type="function">
    <text evidence="10">Probably acts as a heme chaperone, transferring heme to an unknown acceptor. Binds one molecule of heme per monomer, possibly covalently. Binds 1 [4Fe-4S] cluster. The cluster is coordinated with 3 cysteines and an exchangeable S-adenosyl-L-methionine.</text>
</comment>
<evidence type="ECO:0000256" key="4">
    <source>
        <dbReference type="ARBA" id="ARBA00022617"/>
    </source>
</evidence>
<feature type="domain" description="Radical SAM core" evidence="11">
    <location>
        <begin position="1"/>
        <end position="225"/>
    </location>
</feature>
<evidence type="ECO:0000256" key="2">
    <source>
        <dbReference type="ARBA" id="ARBA00006100"/>
    </source>
</evidence>
<keyword evidence="7 10" id="KW-0408">Iron</keyword>
<dbReference type="InterPro" id="IPR006638">
    <property type="entry name" value="Elp3/MiaA/NifB-like_rSAM"/>
</dbReference>
<dbReference type="InterPro" id="IPR058240">
    <property type="entry name" value="rSAM_sf"/>
</dbReference>
<evidence type="ECO:0000256" key="5">
    <source>
        <dbReference type="ARBA" id="ARBA00022691"/>
    </source>
</evidence>
<comment type="subcellular location">
    <subcellularLocation>
        <location evidence="10">Cytoplasm</location>
    </subcellularLocation>
</comment>
<evidence type="ECO:0000256" key="8">
    <source>
        <dbReference type="ARBA" id="ARBA00023014"/>
    </source>
</evidence>
<dbReference type="GO" id="GO:0046872">
    <property type="term" value="F:metal ion binding"/>
    <property type="evidence" value="ECO:0007669"/>
    <property type="project" value="UniProtKB-UniRule"/>
</dbReference>
<keyword evidence="6 10" id="KW-0479">Metal-binding</keyword>
<dbReference type="PANTHER" id="PTHR13932:SF5">
    <property type="entry name" value="RADICAL S-ADENOSYL METHIONINE DOMAIN-CONTAINING PROTEIN 1, MITOCHONDRIAL"/>
    <property type="match status" value="1"/>
</dbReference>
<dbReference type="SFLD" id="SFLDG01065">
    <property type="entry name" value="anaerobic_coproporphyrinogen-I"/>
    <property type="match status" value="1"/>
</dbReference>
<comment type="similarity">
    <text evidence="2">Belongs to the anaerobic coproporphyrinogen-III oxidase family. HemW subfamily.</text>
</comment>
<dbReference type="Gene3D" id="3.20.20.70">
    <property type="entry name" value="Aldolase class I"/>
    <property type="match status" value="1"/>
</dbReference>
<evidence type="ECO:0000313" key="13">
    <source>
        <dbReference type="Proteomes" id="UP000287243"/>
    </source>
</evidence>
<keyword evidence="10" id="KW-0963">Cytoplasm</keyword>
<dbReference type="SFLD" id="SFLDS00029">
    <property type="entry name" value="Radical_SAM"/>
    <property type="match status" value="1"/>
</dbReference>
<evidence type="ECO:0000256" key="1">
    <source>
        <dbReference type="ARBA" id="ARBA00001966"/>
    </source>
</evidence>
<dbReference type="Pfam" id="PF04055">
    <property type="entry name" value="Radical_SAM"/>
    <property type="match status" value="1"/>
</dbReference>
<evidence type="ECO:0000313" key="12">
    <source>
        <dbReference type="EMBL" id="QAT16481.1"/>
    </source>
</evidence>
<dbReference type="PANTHER" id="PTHR13932">
    <property type="entry name" value="COPROPORPHYRINIGEN III OXIDASE"/>
    <property type="match status" value="1"/>
</dbReference>
<protein>
    <recommendedName>
        <fullName evidence="3 10">Heme chaperone HemW</fullName>
    </recommendedName>
</protein>
<dbReference type="SFLD" id="SFLDF00562">
    <property type="entry name" value="HemN-like__clustered_with_heat"/>
    <property type="match status" value="1"/>
</dbReference>
<dbReference type="Proteomes" id="UP000287243">
    <property type="component" value="Chromosome"/>
</dbReference>
<dbReference type="KEGG" id="vai:BU251_01425"/>
<dbReference type="InterPro" id="IPR007197">
    <property type="entry name" value="rSAM"/>
</dbReference>
<dbReference type="AlphaFoldDB" id="A0A410P305"/>
<dbReference type="SFLD" id="SFLDF00288">
    <property type="entry name" value="HemN-like__clustered_with_nucl"/>
    <property type="match status" value="1"/>
</dbReference>
<keyword evidence="4 10" id="KW-0349">Heme</keyword>
<keyword evidence="9 10" id="KW-0143">Chaperone</keyword>
<dbReference type="InterPro" id="IPR004559">
    <property type="entry name" value="HemW-like"/>
</dbReference>
<dbReference type="Pfam" id="PF06969">
    <property type="entry name" value="HemN_C"/>
    <property type="match status" value="1"/>
</dbReference>
<dbReference type="PROSITE" id="PS51918">
    <property type="entry name" value="RADICAL_SAM"/>
    <property type="match status" value="1"/>
</dbReference>